<dbReference type="Pfam" id="PF01485">
    <property type="entry name" value="IBR"/>
    <property type="match status" value="1"/>
</dbReference>
<dbReference type="InterPro" id="IPR013083">
    <property type="entry name" value="Znf_RING/FYVE/PHD"/>
</dbReference>
<keyword evidence="3" id="KW-0808">Transferase</keyword>
<evidence type="ECO:0000256" key="3">
    <source>
        <dbReference type="ARBA" id="ARBA00022679"/>
    </source>
</evidence>
<accession>A0A3M6ZVX6</accession>
<evidence type="ECO:0000256" key="2">
    <source>
        <dbReference type="ARBA" id="ARBA00012251"/>
    </source>
</evidence>
<dbReference type="InterPro" id="IPR002867">
    <property type="entry name" value="IBR_dom"/>
</dbReference>
<comment type="catalytic activity">
    <reaction evidence="1">
        <text>[E2 ubiquitin-conjugating enzyme]-S-ubiquitinyl-L-cysteine + [acceptor protein]-L-lysine = [E2 ubiquitin-conjugating enzyme]-L-cysteine + [acceptor protein]-N(6)-ubiquitinyl-L-lysine.</text>
        <dbReference type="EC" id="2.3.2.31"/>
    </reaction>
</comment>
<evidence type="ECO:0000256" key="5">
    <source>
        <dbReference type="ARBA" id="ARBA00022737"/>
    </source>
</evidence>
<dbReference type="Gene3D" id="1.20.120.1750">
    <property type="match status" value="1"/>
</dbReference>
<dbReference type="PANTHER" id="PTHR11685">
    <property type="entry name" value="RBR FAMILY RING FINGER AND IBR DOMAIN-CONTAINING"/>
    <property type="match status" value="1"/>
</dbReference>
<dbReference type="EMBL" id="QWIL01000390">
    <property type="protein sequence ID" value="RMY19474.1"/>
    <property type="molecule type" value="Genomic_DNA"/>
</dbReference>
<dbReference type="GO" id="GO:0008270">
    <property type="term" value="F:zinc ion binding"/>
    <property type="evidence" value="ECO:0007669"/>
    <property type="project" value="UniProtKB-KW"/>
</dbReference>
<dbReference type="Gene3D" id="3.30.40.10">
    <property type="entry name" value="Zinc/RING finger domain, C3HC4 (zinc finger)"/>
    <property type="match status" value="1"/>
</dbReference>
<evidence type="ECO:0000256" key="6">
    <source>
        <dbReference type="ARBA" id="ARBA00022771"/>
    </source>
</evidence>
<reference evidence="11 12" key="1">
    <citation type="journal article" date="2018" name="BMC Genomics">
        <title>Genomic evidence for intraspecific hybridization in a clonal and extremely halotolerant yeast.</title>
        <authorList>
            <person name="Gostincar C."/>
            <person name="Stajich J.E."/>
            <person name="Zupancic J."/>
            <person name="Zalar P."/>
            <person name="Gunde-Cimerman N."/>
        </authorList>
    </citation>
    <scope>NUCLEOTIDE SEQUENCE [LARGE SCALE GENOMIC DNA]</scope>
    <source>
        <strain evidence="11 12">EXF-6669</strain>
    </source>
</reference>
<gene>
    <name evidence="11" type="ORF">D0867_04654</name>
</gene>
<evidence type="ECO:0000256" key="9">
    <source>
        <dbReference type="SAM" id="MobiDB-lite"/>
    </source>
</evidence>
<dbReference type="InterPro" id="IPR031127">
    <property type="entry name" value="E3_UB_ligase_RBR"/>
</dbReference>
<dbReference type="SUPFAM" id="SSF57850">
    <property type="entry name" value="RING/U-box"/>
    <property type="match status" value="2"/>
</dbReference>
<keyword evidence="7" id="KW-0833">Ubl conjugation pathway</keyword>
<dbReference type="SMART" id="SM00647">
    <property type="entry name" value="IBR"/>
    <property type="match status" value="2"/>
</dbReference>
<proteinExistence type="predicted"/>
<feature type="compositionally biased region" description="Low complexity" evidence="9">
    <location>
        <begin position="18"/>
        <end position="44"/>
    </location>
</feature>
<feature type="domain" description="RING-type" evidence="10">
    <location>
        <begin position="71"/>
        <end position="346"/>
    </location>
</feature>
<dbReference type="AlphaFoldDB" id="A0A3M6ZVX6"/>
<comment type="caution">
    <text evidence="11">The sequence shown here is derived from an EMBL/GenBank/DDBJ whole genome shotgun (WGS) entry which is preliminary data.</text>
</comment>
<evidence type="ECO:0000256" key="4">
    <source>
        <dbReference type="ARBA" id="ARBA00022723"/>
    </source>
</evidence>
<dbReference type="PROSITE" id="PS51873">
    <property type="entry name" value="TRIAD"/>
    <property type="match status" value="1"/>
</dbReference>
<evidence type="ECO:0000256" key="7">
    <source>
        <dbReference type="ARBA" id="ARBA00022786"/>
    </source>
</evidence>
<organism evidence="11 12">
    <name type="scientific">Hortaea werneckii</name>
    <name type="common">Black yeast</name>
    <name type="synonym">Cladosporium werneckii</name>
    <dbReference type="NCBI Taxonomy" id="91943"/>
    <lineage>
        <taxon>Eukaryota</taxon>
        <taxon>Fungi</taxon>
        <taxon>Dikarya</taxon>
        <taxon>Ascomycota</taxon>
        <taxon>Pezizomycotina</taxon>
        <taxon>Dothideomycetes</taxon>
        <taxon>Dothideomycetidae</taxon>
        <taxon>Mycosphaerellales</taxon>
        <taxon>Teratosphaeriaceae</taxon>
        <taxon>Hortaea</taxon>
    </lineage>
</organism>
<feature type="region of interest" description="Disordered" evidence="9">
    <location>
        <begin position="1"/>
        <end position="58"/>
    </location>
</feature>
<evidence type="ECO:0000313" key="11">
    <source>
        <dbReference type="EMBL" id="RMY19474.1"/>
    </source>
</evidence>
<keyword evidence="8" id="KW-0862">Zinc</keyword>
<feature type="compositionally biased region" description="Polar residues" evidence="9">
    <location>
        <begin position="7"/>
        <end position="17"/>
    </location>
</feature>
<evidence type="ECO:0000313" key="12">
    <source>
        <dbReference type="Proteomes" id="UP000271337"/>
    </source>
</evidence>
<name>A0A3M6ZVX6_HORWE</name>
<dbReference type="Proteomes" id="UP000271337">
    <property type="component" value="Unassembled WGS sequence"/>
</dbReference>
<dbReference type="CDD" id="cd20335">
    <property type="entry name" value="BRcat_RBR"/>
    <property type="match status" value="1"/>
</dbReference>
<dbReference type="InterPro" id="IPR044066">
    <property type="entry name" value="TRIAD_supradom"/>
</dbReference>
<protein>
    <recommendedName>
        <fullName evidence="2">RBR-type E3 ubiquitin transferase</fullName>
        <ecNumber evidence="2">2.3.2.31</ecNumber>
    </recommendedName>
</protein>
<evidence type="ECO:0000256" key="1">
    <source>
        <dbReference type="ARBA" id="ARBA00001798"/>
    </source>
</evidence>
<keyword evidence="4" id="KW-0479">Metal-binding</keyword>
<sequence length="360" mass="39851">MAMSTDCGKSSILNSNMAPSAATRNHAAAAQLQAQPLRRSARLQTAAGPAQAPPKPDDEFRVFKTTKRKPERYDCTTCDRNLSASSFPKYLPTDNCKHLINTCKACTKTHIAVMMESVTYDKLACPECPELLTNADVKRQAAKDVYKRYDELERRGISEKVPGWRWCLNPKCRGGQVHASLLTQQDPAKQDPVTAGAKKDEKAKGKEPQTKRPSKAKKIVRLFVDLTSVNLVDEKDQQDIFTCNTCGHRACVPCDRPFHDGETCVQYKQRLGQAEANSEKSQKAIEKYCKPCPKCGKKIEKNGGCDAMYCPCGERFCWLCLVPYTTINATGHGKECRYAAGKNRFDPHAGPGAPGQAALW</sequence>
<keyword evidence="5" id="KW-0677">Repeat</keyword>
<dbReference type="GO" id="GO:0061630">
    <property type="term" value="F:ubiquitin protein ligase activity"/>
    <property type="evidence" value="ECO:0007669"/>
    <property type="project" value="UniProtKB-EC"/>
</dbReference>
<dbReference type="GO" id="GO:0016567">
    <property type="term" value="P:protein ubiquitination"/>
    <property type="evidence" value="ECO:0007669"/>
    <property type="project" value="InterPro"/>
</dbReference>
<dbReference type="EC" id="2.3.2.31" evidence="2"/>
<evidence type="ECO:0000256" key="8">
    <source>
        <dbReference type="ARBA" id="ARBA00022833"/>
    </source>
</evidence>
<feature type="region of interest" description="Disordered" evidence="9">
    <location>
        <begin position="181"/>
        <end position="214"/>
    </location>
</feature>
<feature type="compositionally biased region" description="Basic and acidic residues" evidence="9">
    <location>
        <begin position="197"/>
        <end position="210"/>
    </location>
</feature>
<keyword evidence="6" id="KW-0863">Zinc-finger</keyword>
<evidence type="ECO:0000259" key="10">
    <source>
        <dbReference type="PROSITE" id="PS51873"/>
    </source>
</evidence>
<dbReference type="OrthoDB" id="1431934at2759"/>